<dbReference type="Gene3D" id="3.30.450.20">
    <property type="entry name" value="PAS domain"/>
    <property type="match status" value="4"/>
</dbReference>
<dbReference type="InterPro" id="IPR013767">
    <property type="entry name" value="PAS_fold"/>
</dbReference>
<dbReference type="InterPro" id="IPR003594">
    <property type="entry name" value="HATPase_dom"/>
</dbReference>
<evidence type="ECO:0000256" key="2">
    <source>
        <dbReference type="ARBA" id="ARBA00012438"/>
    </source>
</evidence>
<feature type="domain" description="PAS" evidence="12">
    <location>
        <begin position="636"/>
        <end position="706"/>
    </location>
</feature>
<dbReference type="CDD" id="cd00130">
    <property type="entry name" value="PAS"/>
    <property type="match status" value="4"/>
</dbReference>
<name>A0A5B9WDK6_9BACT</name>
<dbReference type="InterPro" id="IPR001610">
    <property type="entry name" value="PAC"/>
</dbReference>
<evidence type="ECO:0000256" key="9">
    <source>
        <dbReference type="ARBA" id="ARBA00070616"/>
    </source>
</evidence>
<evidence type="ECO:0000256" key="10">
    <source>
        <dbReference type="SAM" id="Phobius"/>
    </source>
</evidence>
<dbReference type="Gene3D" id="3.30.565.10">
    <property type="entry name" value="Histidine kinase-like ATPase, C-terminal domain"/>
    <property type="match status" value="1"/>
</dbReference>
<evidence type="ECO:0000256" key="5">
    <source>
        <dbReference type="ARBA" id="ARBA00022741"/>
    </source>
</evidence>
<feature type="domain" description="PAS" evidence="12">
    <location>
        <begin position="249"/>
        <end position="322"/>
    </location>
</feature>
<dbReference type="Pfam" id="PF00512">
    <property type="entry name" value="HisKA"/>
    <property type="match status" value="1"/>
</dbReference>
<dbReference type="Pfam" id="PF13426">
    <property type="entry name" value="PAS_9"/>
    <property type="match status" value="1"/>
</dbReference>
<comment type="catalytic activity">
    <reaction evidence="1">
        <text>ATP + protein L-histidine = ADP + protein N-phospho-L-histidine.</text>
        <dbReference type="EC" id="2.7.13.3"/>
    </reaction>
</comment>
<keyword evidence="3" id="KW-0597">Phosphoprotein</keyword>
<dbReference type="Gene3D" id="1.10.287.130">
    <property type="match status" value="1"/>
</dbReference>
<keyword evidence="10" id="KW-0472">Membrane</keyword>
<dbReference type="PANTHER" id="PTHR43304:SF1">
    <property type="entry name" value="PAC DOMAIN-CONTAINING PROTEIN"/>
    <property type="match status" value="1"/>
</dbReference>
<evidence type="ECO:0000256" key="1">
    <source>
        <dbReference type="ARBA" id="ARBA00000085"/>
    </source>
</evidence>
<evidence type="ECO:0000313" key="15">
    <source>
        <dbReference type="Proteomes" id="UP000324233"/>
    </source>
</evidence>
<evidence type="ECO:0000256" key="6">
    <source>
        <dbReference type="ARBA" id="ARBA00022777"/>
    </source>
</evidence>
<evidence type="ECO:0000259" key="13">
    <source>
        <dbReference type="PROSITE" id="PS50113"/>
    </source>
</evidence>
<feature type="domain" description="PAC" evidence="13">
    <location>
        <begin position="710"/>
        <end position="762"/>
    </location>
</feature>
<feature type="transmembrane region" description="Helical" evidence="10">
    <location>
        <begin position="218"/>
        <end position="239"/>
    </location>
</feature>
<dbReference type="InterPro" id="IPR000014">
    <property type="entry name" value="PAS"/>
</dbReference>
<evidence type="ECO:0000256" key="8">
    <source>
        <dbReference type="ARBA" id="ARBA00059827"/>
    </source>
</evidence>
<dbReference type="SUPFAM" id="SSF47384">
    <property type="entry name" value="Homodimeric domain of signal transducing histidine kinase"/>
    <property type="match status" value="1"/>
</dbReference>
<proteinExistence type="predicted"/>
<feature type="domain" description="PAC" evidence="13">
    <location>
        <begin position="327"/>
        <end position="379"/>
    </location>
</feature>
<dbReference type="PANTHER" id="PTHR43304">
    <property type="entry name" value="PHYTOCHROME-LIKE PROTEIN CPH1"/>
    <property type="match status" value="1"/>
</dbReference>
<dbReference type="InterPro" id="IPR004358">
    <property type="entry name" value="Sig_transdc_His_kin-like_C"/>
</dbReference>
<dbReference type="InterPro" id="IPR035965">
    <property type="entry name" value="PAS-like_dom_sf"/>
</dbReference>
<feature type="domain" description="PAC" evidence="13">
    <location>
        <begin position="455"/>
        <end position="507"/>
    </location>
</feature>
<dbReference type="PROSITE" id="PS50113">
    <property type="entry name" value="PAC"/>
    <property type="match status" value="4"/>
</dbReference>
<protein>
    <recommendedName>
        <fullName evidence="9">Sensor protein FixL</fullName>
        <ecNumber evidence="2">2.7.13.3</ecNumber>
    </recommendedName>
</protein>
<dbReference type="Pfam" id="PF08448">
    <property type="entry name" value="PAS_4"/>
    <property type="match status" value="2"/>
</dbReference>
<dbReference type="KEGG" id="agv:OJF2_66370"/>
<dbReference type="InterPro" id="IPR013656">
    <property type="entry name" value="PAS_4"/>
</dbReference>
<evidence type="ECO:0000256" key="3">
    <source>
        <dbReference type="ARBA" id="ARBA00022553"/>
    </source>
</evidence>
<dbReference type="FunFam" id="3.30.450.20:FF:000060">
    <property type="entry name" value="Sensor protein FixL"/>
    <property type="match status" value="1"/>
</dbReference>
<dbReference type="Pfam" id="PF02518">
    <property type="entry name" value="HATPase_c"/>
    <property type="match status" value="1"/>
</dbReference>
<keyword evidence="15" id="KW-1185">Reference proteome</keyword>
<comment type="function">
    <text evidence="8">Putative oxygen sensor; modulates the activity of FixJ, a transcriptional activator of nitrogen fixation fixK gene. FixL probably acts as a kinase that phosphorylates FixJ.</text>
</comment>
<dbReference type="SMART" id="SM00387">
    <property type="entry name" value="HATPase_c"/>
    <property type="match status" value="1"/>
</dbReference>
<dbReference type="InterPro" id="IPR007891">
    <property type="entry name" value="CHASE3"/>
</dbReference>
<dbReference type="PROSITE" id="PS50109">
    <property type="entry name" value="HIS_KIN"/>
    <property type="match status" value="1"/>
</dbReference>
<dbReference type="NCBIfam" id="TIGR00229">
    <property type="entry name" value="sensory_box"/>
    <property type="match status" value="4"/>
</dbReference>
<reference evidence="14 15" key="1">
    <citation type="submission" date="2019-08" db="EMBL/GenBank/DDBJ databases">
        <title>Deep-cultivation of Planctomycetes and their phenomic and genomic characterization uncovers novel biology.</title>
        <authorList>
            <person name="Wiegand S."/>
            <person name="Jogler M."/>
            <person name="Boedeker C."/>
            <person name="Pinto D."/>
            <person name="Vollmers J."/>
            <person name="Rivas-Marin E."/>
            <person name="Kohn T."/>
            <person name="Peeters S.H."/>
            <person name="Heuer A."/>
            <person name="Rast P."/>
            <person name="Oberbeckmann S."/>
            <person name="Bunk B."/>
            <person name="Jeske O."/>
            <person name="Meyerdierks A."/>
            <person name="Storesund J.E."/>
            <person name="Kallscheuer N."/>
            <person name="Luecker S."/>
            <person name="Lage O.M."/>
            <person name="Pohl T."/>
            <person name="Merkel B.J."/>
            <person name="Hornburger P."/>
            <person name="Mueller R.-W."/>
            <person name="Bruemmer F."/>
            <person name="Labrenz M."/>
            <person name="Spormann A.M."/>
            <person name="Op den Camp H."/>
            <person name="Overmann J."/>
            <person name="Amann R."/>
            <person name="Jetten M.S.M."/>
            <person name="Mascher T."/>
            <person name="Medema M.H."/>
            <person name="Devos D.P."/>
            <person name="Kaster A.-K."/>
            <person name="Ovreas L."/>
            <person name="Rohde M."/>
            <person name="Galperin M.Y."/>
            <person name="Jogler C."/>
        </authorList>
    </citation>
    <scope>NUCLEOTIDE SEQUENCE [LARGE SCALE GENOMIC DNA]</scope>
    <source>
        <strain evidence="14 15">OJF2</strain>
    </source>
</reference>
<dbReference type="InterPro" id="IPR036097">
    <property type="entry name" value="HisK_dim/P_sf"/>
</dbReference>
<dbReference type="InterPro" id="IPR052162">
    <property type="entry name" value="Sensor_kinase/Photoreceptor"/>
</dbReference>
<dbReference type="CDD" id="cd19410">
    <property type="entry name" value="HK9-like_sensor"/>
    <property type="match status" value="1"/>
</dbReference>
<keyword evidence="7" id="KW-0067">ATP-binding</keyword>
<dbReference type="SMART" id="SM00091">
    <property type="entry name" value="PAS"/>
    <property type="match status" value="4"/>
</dbReference>
<dbReference type="SUPFAM" id="SSF55874">
    <property type="entry name" value="ATPase domain of HSP90 chaperone/DNA topoisomerase II/histidine kinase"/>
    <property type="match status" value="1"/>
</dbReference>
<dbReference type="GO" id="GO:0000155">
    <property type="term" value="F:phosphorelay sensor kinase activity"/>
    <property type="evidence" value="ECO:0007669"/>
    <property type="project" value="InterPro"/>
</dbReference>
<organism evidence="14 15">
    <name type="scientific">Aquisphaera giovannonii</name>
    <dbReference type="NCBI Taxonomy" id="406548"/>
    <lineage>
        <taxon>Bacteria</taxon>
        <taxon>Pseudomonadati</taxon>
        <taxon>Planctomycetota</taxon>
        <taxon>Planctomycetia</taxon>
        <taxon>Isosphaerales</taxon>
        <taxon>Isosphaeraceae</taxon>
        <taxon>Aquisphaera</taxon>
    </lineage>
</organism>
<evidence type="ECO:0000256" key="4">
    <source>
        <dbReference type="ARBA" id="ARBA00022679"/>
    </source>
</evidence>
<dbReference type="AlphaFoldDB" id="A0A5B9WDK6"/>
<dbReference type="Pfam" id="PF00989">
    <property type="entry name" value="PAS"/>
    <property type="match status" value="1"/>
</dbReference>
<dbReference type="Pfam" id="PF05227">
    <property type="entry name" value="CHASE3"/>
    <property type="match status" value="1"/>
</dbReference>
<dbReference type="SMART" id="SM00086">
    <property type="entry name" value="PAC"/>
    <property type="match status" value="4"/>
</dbReference>
<dbReference type="InterPro" id="IPR005467">
    <property type="entry name" value="His_kinase_dom"/>
</dbReference>
<dbReference type="GO" id="GO:0006355">
    <property type="term" value="P:regulation of DNA-templated transcription"/>
    <property type="evidence" value="ECO:0007669"/>
    <property type="project" value="InterPro"/>
</dbReference>
<accession>A0A5B9WDK6</accession>
<dbReference type="EMBL" id="CP042997">
    <property type="protein sequence ID" value="QEH38041.1"/>
    <property type="molecule type" value="Genomic_DNA"/>
</dbReference>
<feature type="domain" description="PAC" evidence="13">
    <location>
        <begin position="585"/>
        <end position="635"/>
    </location>
</feature>
<dbReference type="EC" id="2.7.13.3" evidence="2"/>
<dbReference type="SUPFAM" id="SSF55785">
    <property type="entry name" value="PYP-like sensor domain (PAS domain)"/>
    <property type="match status" value="4"/>
</dbReference>
<feature type="transmembrane region" description="Helical" evidence="10">
    <location>
        <begin position="44"/>
        <end position="64"/>
    </location>
</feature>
<dbReference type="InterPro" id="IPR036890">
    <property type="entry name" value="HATPase_C_sf"/>
</dbReference>
<dbReference type="PROSITE" id="PS50112">
    <property type="entry name" value="PAS"/>
    <property type="match status" value="4"/>
</dbReference>
<gene>
    <name evidence="14" type="primary">cph1_5</name>
    <name evidence="14" type="ORF">OJF2_66370</name>
</gene>
<dbReference type="Proteomes" id="UP000324233">
    <property type="component" value="Chromosome"/>
</dbReference>
<dbReference type="PRINTS" id="PR00344">
    <property type="entry name" value="BCTRLSENSOR"/>
</dbReference>
<dbReference type="CDD" id="cd00082">
    <property type="entry name" value="HisKA"/>
    <property type="match status" value="1"/>
</dbReference>
<keyword evidence="5" id="KW-0547">Nucleotide-binding</keyword>
<dbReference type="GO" id="GO:0005524">
    <property type="term" value="F:ATP binding"/>
    <property type="evidence" value="ECO:0007669"/>
    <property type="project" value="UniProtKB-KW"/>
</dbReference>
<keyword evidence="6" id="KW-0418">Kinase</keyword>
<dbReference type="SMART" id="SM00388">
    <property type="entry name" value="HisKA"/>
    <property type="match status" value="1"/>
</dbReference>
<keyword evidence="10" id="KW-1133">Transmembrane helix</keyword>
<evidence type="ECO:0000313" key="14">
    <source>
        <dbReference type="EMBL" id="QEH38041.1"/>
    </source>
</evidence>
<keyword evidence="4 14" id="KW-0808">Transferase</keyword>
<dbReference type="InterPro" id="IPR003661">
    <property type="entry name" value="HisK_dim/P_dom"/>
</dbReference>
<evidence type="ECO:0000256" key="7">
    <source>
        <dbReference type="ARBA" id="ARBA00022840"/>
    </source>
</evidence>
<sequence length="1008" mass="108972">MPVLEGIASVASHYREGQSAPVMSREGDAAALATGVARPGRGPLIIATLLAASAVVAGGLASYLNTRGAAAAAEAVAHTHRVEAELEGLLSVLKDAETGQRGYLLTSKEAYLAPYLAAREAVSGRLDRLQALIADNPSQRDRLLGLRRLASDKLSELAETVRLRQAGQADAALAIVQSDRGRQLMEEARATVADMEAEEDRLLSERTRVARRSSLRTAASLAASTTLILGLLATLYWVAISASRRLQRSAEWLSVTLRSIGDAVIATDEIGRVKFMNPVAERLTGWPAGEAGGRALEDVFRIVNEDTREPVEHPVAVVLRERGVVGLANHTLLLARGGAEHPIFDSGAPILGLDGAVRGVVLVFKDVGEQREAERRLQASEERNRLLIEGVRDYAMYLLGPDGRVASWNAGAARISGFPAEEARGRPFSDFFAPEEVAGGAPARFLSRAASDGRHNEEVRQVRRDGSPFVASVAVTALPPEGGAPRGFAVVTHDITERMLAHKKLEDAASELGSVLDNVVDGILTIDDAGVIRSANSAAEAIFGHRREDLIGADVGLLMPEPDRSGHPRHLADYLRTGAGRVMGVGREVVGLRKDGSRFPMDIAVGEFVREGRRYFTGVVRDITERKAAETRLSRSEARLRAIVDQAAVGIEEVARDGRFLRVNPALSALLGYREDELLALRFTDVTHPGDVEADAGMARRLFAGELRAYTLQKRYVRKDGEAIWILLTSSAVGGDPGEPAYRVSIIQDITERKRAVDEVHRLNLELEERVESRTRELSEANAELEAFSYTIAHDLRAPVRNMHSLAEALDEDFGEGLPDEGRDYTGRIVAAALRMDALIQDLLSYARLSREAVRLQPVDLDEAVADVGRQMRPDLAERGAEVAVAGPLGRVVAQRTMLDQALTNLVGNAIKFVEPGRRPAVRIRSEARGGMLRLWVEDNGIGVGPEHRERIFRVFERLHGQEAYPGTGIGLAIVRKAIERMGGASGVESGPGAGSRFWIELPMGGGS</sequence>
<evidence type="ECO:0000259" key="11">
    <source>
        <dbReference type="PROSITE" id="PS50109"/>
    </source>
</evidence>
<feature type="domain" description="PAS" evidence="12">
    <location>
        <begin position="380"/>
        <end position="453"/>
    </location>
</feature>
<keyword evidence="10" id="KW-0812">Transmembrane</keyword>
<dbReference type="InterPro" id="IPR000700">
    <property type="entry name" value="PAS-assoc_C"/>
</dbReference>
<evidence type="ECO:0000259" key="12">
    <source>
        <dbReference type="PROSITE" id="PS50112"/>
    </source>
</evidence>
<feature type="domain" description="PAS" evidence="12">
    <location>
        <begin position="508"/>
        <end position="561"/>
    </location>
</feature>
<feature type="domain" description="Histidine kinase" evidence="11">
    <location>
        <begin position="791"/>
        <end position="1006"/>
    </location>
</feature>